<proteinExistence type="predicted"/>
<dbReference type="EMBL" id="JPMI01000017">
    <property type="protein sequence ID" value="KFA94330.1"/>
    <property type="molecule type" value="Genomic_DNA"/>
</dbReference>
<feature type="region of interest" description="Disordered" evidence="1">
    <location>
        <begin position="235"/>
        <end position="256"/>
    </location>
</feature>
<name>A0A084T0U5_9BACT</name>
<dbReference type="AlphaFoldDB" id="A0A084T0U5"/>
<protein>
    <submittedName>
        <fullName evidence="2">Uncharacterized protein</fullName>
    </submittedName>
</protein>
<gene>
    <name evidence="2" type="ORF">Q664_03275</name>
</gene>
<evidence type="ECO:0000313" key="3">
    <source>
        <dbReference type="Proteomes" id="UP000028547"/>
    </source>
</evidence>
<sequence length="256" mass="28321">MKAPPIPPIQWLSAATLWDPNVKDDPVKQNVPLLLRFVSERFMEELSTRLQTPPVPDLSGLIAVPEPPPAEPKPTPELKLYLPVHGRLYLVTARLVCQIGRESDYIPNTGKGDEVGFVVRRPRATGGEDAWVSPPRHDVEPSWLEVPGDGRKRLAPHEVLFSLFPLSFGTGERRRRLLMGLVPAGSRATFAAAKPPGDGKYVIRLVWHRTVEGEGPELPPLISAPSEPFVLAELEDPDAPHWPGTPPFHKVSQAER</sequence>
<evidence type="ECO:0000256" key="1">
    <source>
        <dbReference type="SAM" id="MobiDB-lite"/>
    </source>
</evidence>
<evidence type="ECO:0000313" key="2">
    <source>
        <dbReference type="EMBL" id="KFA94330.1"/>
    </source>
</evidence>
<reference evidence="2 3" key="1">
    <citation type="submission" date="2014-07" db="EMBL/GenBank/DDBJ databases">
        <title>Draft Genome Sequence of Gephyronic Acid Producer, Cystobacter violaceus Strain Cb vi76.</title>
        <authorList>
            <person name="Stevens D.C."/>
            <person name="Young J."/>
            <person name="Carmichael R."/>
            <person name="Tan J."/>
            <person name="Taylor R.E."/>
        </authorList>
    </citation>
    <scope>NUCLEOTIDE SEQUENCE [LARGE SCALE GENOMIC DNA]</scope>
    <source>
        <strain evidence="2 3">Cb vi76</strain>
    </source>
</reference>
<organism evidence="2 3">
    <name type="scientific">Archangium violaceum Cb vi76</name>
    <dbReference type="NCBI Taxonomy" id="1406225"/>
    <lineage>
        <taxon>Bacteria</taxon>
        <taxon>Pseudomonadati</taxon>
        <taxon>Myxococcota</taxon>
        <taxon>Myxococcia</taxon>
        <taxon>Myxococcales</taxon>
        <taxon>Cystobacterineae</taxon>
        <taxon>Archangiaceae</taxon>
        <taxon>Archangium</taxon>
    </lineage>
</organism>
<dbReference type="RefSeq" id="WP_043389756.1">
    <property type="nucleotide sequence ID" value="NZ_JPMI01000017.1"/>
</dbReference>
<dbReference type="Proteomes" id="UP000028547">
    <property type="component" value="Unassembled WGS sequence"/>
</dbReference>
<accession>A0A084T0U5</accession>
<comment type="caution">
    <text evidence="2">The sequence shown here is derived from an EMBL/GenBank/DDBJ whole genome shotgun (WGS) entry which is preliminary data.</text>
</comment>